<dbReference type="PANTHER" id="PTHR22777">
    <property type="entry name" value="HEMOLYSIN-RELATED"/>
    <property type="match status" value="1"/>
</dbReference>
<dbReference type="FunFam" id="3.10.580.10:FF:000002">
    <property type="entry name" value="Magnesium/cobalt efflux protein CorC"/>
    <property type="match status" value="1"/>
</dbReference>
<dbReference type="InterPro" id="IPR005170">
    <property type="entry name" value="Transptr-assoc_dom"/>
</dbReference>
<evidence type="ECO:0000256" key="5">
    <source>
        <dbReference type="ARBA" id="ARBA00023122"/>
    </source>
</evidence>
<evidence type="ECO:0000259" key="11">
    <source>
        <dbReference type="PROSITE" id="PS51846"/>
    </source>
</evidence>
<dbReference type="InterPro" id="IPR046342">
    <property type="entry name" value="CBS_dom_sf"/>
</dbReference>
<dbReference type="PROSITE" id="PS51846">
    <property type="entry name" value="CNNM"/>
    <property type="match status" value="1"/>
</dbReference>
<evidence type="ECO:0000259" key="10">
    <source>
        <dbReference type="PROSITE" id="PS51371"/>
    </source>
</evidence>
<feature type="transmembrane region" description="Helical" evidence="9">
    <location>
        <begin position="6"/>
        <end position="26"/>
    </location>
</feature>
<dbReference type="SUPFAM" id="SSF56176">
    <property type="entry name" value="FAD-binding/transporter-associated domain-like"/>
    <property type="match status" value="1"/>
</dbReference>
<evidence type="ECO:0000256" key="7">
    <source>
        <dbReference type="PROSITE-ProRule" id="PRU00703"/>
    </source>
</evidence>
<dbReference type="InterPro" id="IPR044751">
    <property type="entry name" value="Ion_transp-like_CBS"/>
</dbReference>
<evidence type="ECO:0000256" key="8">
    <source>
        <dbReference type="PROSITE-ProRule" id="PRU01193"/>
    </source>
</evidence>
<evidence type="ECO:0000256" key="9">
    <source>
        <dbReference type="SAM" id="Phobius"/>
    </source>
</evidence>
<dbReference type="SUPFAM" id="SSF54631">
    <property type="entry name" value="CBS-domain pair"/>
    <property type="match status" value="1"/>
</dbReference>
<feature type="domain" description="CBS" evidence="10">
    <location>
        <begin position="271"/>
        <end position="331"/>
    </location>
</feature>
<organism evidence="12 13">
    <name type="scientific">Acetobacteroides hydrogenigenes</name>
    <dbReference type="NCBI Taxonomy" id="979970"/>
    <lineage>
        <taxon>Bacteria</taxon>
        <taxon>Pseudomonadati</taxon>
        <taxon>Bacteroidota</taxon>
        <taxon>Bacteroidia</taxon>
        <taxon>Bacteroidales</taxon>
        <taxon>Rikenellaceae</taxon>
        <taxon>Acetobacteroides</taxon>
    </lineage>
</organism>
<dbReference type="PROSITE" id="PS51371">
    <property type="entry name" value="CBS"/>
    <property type="match status" value="1"/>
</dbReference>
<evidence type="ECO:0000313" key="12">
    <source>
        <dbReference type="EMBL" id="TCN61377.1"/>
    </source>
</evidence>
<evidence type="ECO:0000256" key="4">
    <source>
        <dbReference type="ARBA" id="ARBA00022989"/>
    </source>
</evidence>
<evidence type="ECO:0000313" key="13">
    <source>
        <dbReference type="Proteomes" id="UP000294830"/>
    </source>
</evidence>
<dbReference type="RefSeq" id="WP_131840635.1">
    <property type="nucleotide sequence ID" value="NZ_SLWB01000026.1"/>
</dbReference>
<dbReference type="Proteomes" id="UP000294830">
    <property type="component" value="Unassembled WGS sequence"/>
</dbReference>
<dbReference type="Gene3D" id="3.10.580.10">
    <property type="entry name" value="CBS-domain"/>
    <property type="match status" value="1"/>
</dbReference>
<comment type="caution">
    <text evidence="12">The sequence shown here is derived from an EMBL/GenBank/DDBJ whole genome shotgun (WGS) entry which is preliminary data.</text>
</comment>
<dbReference type="InterPro" id="IPR002550">
    <property type="entry name" value="CNNM"/>
</dbReference>
<dbReference type="Pfam" id="PF03471">
    <property type="entry name" value="CorC_HlyC"/>
    <property type="match status" value="1"/>
</dbReference>
<feature type="transmembrane region" description="Helical" evidence="9">
    <location>
        <begin position="92"/>
        <end position="113"/>
    </location>
</feature>
<keyword evidence="2 8" id="KW-0812">Transmembrane</keyword>
<dbReference type="Pfam" id="PF01595">
    <property type="entry name" value="CNNM"/>
    <property type="match status" value="1"/>
</dbReference>
<feature type="transmembrane region" description="Helical" evidence="9">
    <location>
        <begin position="125"/>
        <end position="152"/>
    </location>
</feature>
<proteinExistence type="predicted"/>
<sequence length="416" mass="46429">MEANLAIAILMLAISAFFSGMEIAFLKSNKLRIELDRKHGKTYASIVDIFIKHPGQFVATLLAGSSIALVAYALCVIRIVEELLAQHVDSEAAVIIAGILVSASAFLLAAEFLPKSLFRSNPNLFLRLFIAPAVLLYILLYPIATFVTWMAVRILGLFRLQVKRADAVPVFDAVDLAKLVNDSEHSGVAHKHDLKIFQNALDFYEVKVRDRMIPRTDIKALEVDASIEVLRQLFVVSNFSRIPIYKDTIDNIIGYVNSKDLFKKPKTIRQMLLPISFVPETISAQKMLARFIKEQKSIAVVVDEFGGTAGLVTIEDIIEEIFGDIEDEHDEKDTVEKRLKDGSFLLSGKLKVDTLNERYGLGIPESDEYDTLAGFILYNNESIPSPSDTIAVGNFKVKILRMSSTRIILVHLSIQE</sequence>
<gene>
    <name evidence="12" type="ORF">CLV25_1265</name>
</gene>
<dbReference type="InterPro" id="IPR016169">
    <property type="entry name" value="FAD-bd_PCMH_sub2"/>
</dbReference>
<accession>A0A4R2E2L1</accession>
<protein>
    <submittedName>
        <fullName evidence="12">CBS domain containing-hemolysin-like protein</fullName>
    </submittedName>
</protein>
<dbReference type="PANTHER" id="PTHR22777:SF17">
    <property type="entry name" value="UPF0053 PROTEIN SLL0260"/>
    <property type="match status" value="1"/>
</dbReference>
<keyword evidence="13" id="KW-1185">Reference proteome</keyword>
<dbReference type="OrthoDB" id="9798188at2"/>
<keyword evidence="3" id="KW-0677">Repeat</keyword>
<dbReference type="EMBL" id="SLWB01000026">
    <property type="protein sequence ID" value="TCN61377.1"/>
    <property type="molecule type" value="Genomic_DNA"/>
</dbReference>
<evidence type="ECO:0000256" key="2">
    <source>
        <dbReference type="ARBA" id="ARBA00022692"/>
    </source>
</evidence>
<reference evidence="12 13" key="1">
    <citation type="submission" date="2019-03" db="EMBL/GenBank/DDBJ databases">
        <title>Genomic Encyclopedia of Archaeal and Bacterial Type Strains, Phase II (KMG-II): from individual species to whole genera.</title>
        <authorList>
            <person name="Goeker M."/>
        </authorList>
    </citation>
    <scope>NUCLEOTIDE SEQUENCE [LARGE SCALE GENOMIC DNA]</scope>
    <source>
        <strain evidence="12 13">RL-C</strain>
    </source>
</reference>
<feature type="transmembrane region" description="Helical" evidence="9">
    <location>
        <begin position="57"/>
        <end position="80"/>
    </location>
</feature>
<dbReference type="GO" id="GO:0050660">
    <property type="term" value="F:flavin adenine dinucleotide binding"/>
    <property type="evidence" value="ECO:0007669"/>
    <property type="project" value="InterPro"/>
</dbReference>
<dbReference type="Gene3D" id="3.30.465.10">
    <property type="match status" value="1"/>
</dbReference>
<evidence type="ECO:0000256" key="6">
    <source>
        <dbReference type="ARBA" id="ARBA00023136"/>
    </source>
</evidence>
<dbReference type="CDD" id="cd04590">
    <property type="entry name" value="CBS_pair_CorC_HlyC_assoc"/>
    <property type="match status" value="1"/>
</dbReference>
<dbReference type="AlphaFoldDB" id="A0A4R2E2L1"/>
<comment type="subcellular location">
    <subcellularLocation>
        <location evidence="1">Membrane</location>
        <topology evidence="1">Multi-pass membrane protein</topology>
    </subcellularLocation>
</comment>
<dbReference type="GO" id="GO:0005886">
    <property type="term" value="C:plasma membrane"/>
    <property type="evidence" value="ECO:0007669"/>
    <property type="project" value="TreeGrafter"/>
</dbReference>
<dbReference type="Pfam" id="PF00571">
    <property type="entry name" value="CBS"/>
    <property type="match status" value="2"/>
</dbReference>
<evidence type="ECO:0000256" key="1">
    <source>
        <dbReference type="ARBA" id="ARBA00004141"/>
    </source>
</evidence>
<dbReference type="SMART" id="SM01091">
    <property type="entry name" value="CorC_HlyC"/>
    <property type="match status" value="1"/>
</dbReference>
<keyword evidence="5 7" id="KW-0129">CBS domain</keyword>
<feature type="domain" description="CNNM transmembrane" evidence="11">
    <location>
        <begin position="1"/>
        <end position="184"/>
    </location>
</feature>
<evidence type="ECO:0000256" key="3">
    <source>
        <dbReference type="ARBA" id="ARBA00022737"/>
    </source>
</evidence>
<dbReference type="InterPro" id="IPR000644">
    <property type="entry name" value="CBS_dom"/>
</dbReference>
<name>A0A4R2E2L1_9BACT</name>
<keyword evidence="6 8" id="KW-0472">Membrane</keyword>
<dbReference type="InterPro" id="IPR036318">
    <property type="entry name" value="FAD-bd_PCMH-like_sf"/>
</dbReference>
<keyword evidence="4 8" id="KW-1133">Transmembrane helix</keyword>